<reference evidence="2 3" key="1">
    <citation type="journal article" date="2020" name="Microb. Ecol.">
        <title>Ecogenomics of the Marine Benthic Filamentous Cyanobacterium Adonisia.</title>
        <authorList>
            <person name="Walter J.M."/>
            <person name="Coutinho F.H."/>
            <person name="Leomil L."/>
            <person name="Hargreaves P.I."/>
            <person name="Campeao M.E."/>
            <person name="Vieira V.V."/>
            <person name="Silva B.S."/>
            <person name="Fistarol G.O."/>
            <person name="Salomon P.S."/>
            <person name="Sawabe T."/>
            <person name="Mino S."/>
            <person name="Hosokawa M."/>
            <person name="Miyashita H."/>
            <person name="Maruyama F."/>
            <person name="van Verk M.C."/>
            <person name="Dutilh B.E."/>
            <person name="Thompson C.C."/>
            <person name="Thompson F.L."/>
        </authorList>
    </citation>
    <scope>NUCLEOTIDE SEQUENCE [LARGE SCALE GENOMIC DNA]</scope>
    <source>
        <strain evidence="2 3">CCMR0082</strain>
    </source>
</reference>
<dbReference type="Proteomes" id="UP000473574">
    <property type="component" value="Unassembled WGS sequence"/>
</dbReference>
<organism evidence="2 3">
    <name type="scientific">Adonisia turfae CCMR0082</name>
    <dbReference type="NCBI Taxonomy" id="2304604"/>
    <lineage>
        <taxon>Bacteria</taxon>
        <taxon>Bacillati</taxon>
        <taxon>Cyanobacteriota</taxon>
        <taxon>Adonisia</taxon>
        <taxon>Adonisia turfae</taxon>
    </lineage>
</organism>
<sequence length="106" mass="11443">MSESKYGPQGKMALWRAEPGKKQVFQGNIELSPELIKEIINQYQGNPMKLNLIGFKSNSDHPKAPAYSGFASLPAYTGNETAQSEPAPKNAPEGVAGAADYSEIPF</sequence>
<feature type="region of interest" description="Disordered" evidence="1">
    <location>
        <begin position="78"/>
        <end position="106"/>
    </location>
</feature>
<evidence type="ECO:0000313" key="3">
    <source>
        <dbReference type="Proteomes" id="UP000473574"/>
    </source>
</evidence>
<evidence type="ECO:0000256" key="1">
    <source>
        <dbReference type="SAM" id="MobiDB-lite"/>
    </source>
</evidence>
<name>A0A6M0SIT0_9CYAN</name>
<dbReference type="EMBL" id="QZCE01000002">
    <property type="protein sequence ID" value="NEZ67881.1"/>
    <property type="molecule type" value="Genomic_DNA"/>
</dbReference>
<evidence type="ECO:0000313" key="2">
    <source>
        <dbReference type="EMBL" id="NEZ67881.1"/>
    </source>
</evidence>
<dbReference type="AlphaFoldDB" id="A0A6M0SIT0"/>
<proteinExistence type="predicted"/>
<dbReference type="RefSeq" id="WP_163671158.1">
    <property type="nucleotide sequence ID" value="NZ_QZCE01000002.1"/>
</dbReference>
<protein>
    <submittedName>
        <fullName evidence="2">Uncharacterized protein</fullName>
    </submittedName>
</protein>
<comment type="caution">
    <text evidence="2">The sequence shown here is derived from an EMBL/GenBank/DDBJ whole genome shotgun (WGS) entry which is preliminary data.</text>
</comment>
<accession>A0A6M0SIT0</accession>
<gene>
    <name evidence="2" type="ORF">D0962_34885</name>
</gene>